<dbReference type="PANTHER" id="PTHR10039">
    <property type="entry name" value="AMELOGENIN"/>
    <property type="match status" value="1"/>
</dbReference>
<sequence length="427" mass="48573">MAVTHYFSGAANKANGLDHARALLENFEDFRRETIGRPVVFVAHSLSRLLLKTILRKISGIKPNMPDARAIRNICASIARTIFLGTPHRRSNYADLGQKVALAARAVQFNKRTSILRDLKVDSSILEVLHESFLEIINSQKFGLFTIPGFFTQYYTKRDLEVVIHTTLQDNPRLRSTLDSNNAETRNIVHKLQKELARKWNGVFLWHKLVLEDILTECTNGRSLHNLMGRLVEPPKELGRYYDHTMQLRGNERYSRERGIMLDVMRCVGGRLSAHDFFAATQLFRVENLQDHTLDLPGLDDAERQLRSRCGPLVEIVEGDLPESDVSDPEDSIIEVSESRNPSKNHSQWLDGYFVQFLHQTVKVWAAKRSSASTVPSSDNGYTALLKVVVHESLDNAPLRMLTLVCQRIRDVEAFNSDGSFRVPRTL</sequence>
<accession>A0A1Y1ZLT9</accession>
<dbReference type="Proteomes" id="UP000193144">
    <property type="component" value="Unassembled WGS sequence"/>
</dbReference>
<dbReference type="OrthoDB" id="427518at2759"/>
<proteinExistence type="predicted"/>
<dbReference type="EMBL" id="MCFA01000068">
    <property type="protein sequence ID" value="ORY10805.1"/>
    <property type="molecule type" value="Genomic_DNA"/>
</dbReference>
<protein>
    <submittedName>
        <fullName evidence="1">Uncharacterized protein</fullName>
    </submittedName>
</protein>
<dbReference type="InterPro" id="IPR029058">
    <property type="entry name" value="AB_hydrolase_fold"/>
</dbReference>
<gene>
    <name evidence="1" type="ORF">BCR34DRAFT_588351</name>
</gene>
<keyword evidence="2" id="KW-1185">Reference proteome</keyword>
<organism evidence="1 2">
    <name type="scientific">Clohesyomyces aquaticus</name>
    <dbReference type="NCBI Taxonomy" id="1231657"/>
    <lineage>
        <taxon>Eukaryota</taxon>
        <taxon>Fungi</taxon>
        <taxon>Dikarya</taxon>
        <taxon>Ascomycota</taxon>
        <taxon>Pezizomycotina</taxon>
        <taxon>Dothideomycetes</taxon>
        <taxon>Pleosporomycetidae</taxon>
        <taxon>Pleosporales</taxon>
        <taxon>Lindgomycetaceae</taxon>
        <taxon>Clohesyomyces</taxon>
    </lineage>
</organism>
<evidence type="ECO:0000313" key="1">
    <source>
        <dbReference type="EMBL" id="ORY10805.1"/>
    </source>
</evidence>
<dbReference type="Gene3D" id="3.40.50.1820">
    <property type="entry name" value="alpha/beta hydrolase"/>
    <property type="match status" value="1"/>
</dbReference>
<evidence type="ECO:0000313" key="2">
    <source>
        <dbReference type="Proteomes" id="UP000193144"/>
    </source>
</evidence>
<reference evidence="1 2" key="1">
    <citation type="submission" date="2016-07" db="EMBL/GenBank/DDBJ databases">
        <title>Pervasive Adenine N6-methylation of Active Genes in Fungi.</title>
        <authorList>
            <consortium name="DOE Joint Genome Institute"/>
            <person name="Mondo S.J."/>
            <person name="Dannebaum R.O."/>
            <person name="Kuo R.C."/>
            <person name="Labutti K."/>
            <person name="Haridas S."/>
            <person name="Kuo A."/>
            <person name="Salamov A."/>
            <person name="Ahrendt S.R."/>
            <person name="Lipzen A."/>
            <person name="Sullivan W."/>
            <person name="Andreopoulos W.B."/>
            <person name="Clum A."/>
            <person name="Lindquist E."/>
            <person name="Daum C."/>
            <person name="Ramamoorthy G.K."/>
            <person name="Gryganskyi A."/>
            <person name="Culley D."/>
            <person name="Magnuson J.K."/>
            <person name="James T.Y."/>
            <person name="O'Malley M.A."/>
            <person name="Stajich J.E."/>
            <person name="Spatafora J.W."/>
            <person name="Visel A."/>
            <person name="Grigoriev I.V."/>
        </authorList>
    </citation>
    <scope>NUCLEOTIDE SEQUENCE [LARGE SCALE GENOMIC DNA]</scope>
    <source>
        <strain evidence="1 2">CBS 115471</strain>
    </source>
</reference>
<name>A0A1Y1ZLT9_9PLEO</name>
<dbReference type="AlphaFoldDB" id="A0A1Y1ZLT9"/>
<comment type="caution">
    <text evidence="1">The sequence shown here is derived from an EMBL/GenBank/DDBJ whole genome shotgun (WGS) entry which is preliminary data.</text>
</comment>